<accession>A0ABV9E297</accession>
<evidence type="ECO:0000256" key="2">
    <source>
        <dbReference type="ARBA" id="ARBA00022629"/>
    </source>
</evidence>
<dbReference type="InterPro" id="IPR043129">
    <property type="entry name" value="ATPase_NBD"/>
</dbReference>
<dbReference type="Proteomes" id="UP001595923">
    <property type="component" value="Unassembled WGS sequence"/>
</dbReference>
<dbReference type="InterPro" id="IPR018485">
    <property type="entry name" value="FGGY_C"/>
</dbReference>
<dbReference type="Gene3D" id="3.30.420.40">
    <property type="match status" value="2"/>
</dbReference>
<keyword evidence="2" id="KW-0119">Carbohydrate metabolism</keyword>
<comment type="caution">
    <text evidence="7">The sequence shown here is derived from an EMBL/GenBank/DDBJ whole genome shotgun (WGS) entry which is preliminary data.</text>
</comment>
<sequence>MSAAEPAVVAVDVGTSAVRSGLFGLSGRLLRSARVARTASVGDAFDAAELFAEVGASLRELDVDRRPRALCVSAHIGSVAVDARLDPVLPAGGWADTRGLGLLHRMPDAQRAGLLARGGRPALSGGALALALELAESGLGERVRALLSPKDFLVTRLTGHVASDTVDAAYTLASDVRTRSWQSGALGSLGLPEGWFPPQVEPTVVVAGLHAAGAEHTGLPEGTPVVSGGPDGSAGIAVLLGNTSSGIADVAGTTDVLARLIDDPARARVGAVVNPAMVPGMWTAGGATGMTGGAVARWRSLVGAVDDERLSAVPVGSRDLLVFPGLSGERFPRWRPDTRGALVGQTSDHGPAEILRAAQEGGGFTVREGADLLDPGRELPMLFAGGSARSAHVARLRADVLGRPVHVADDPDVTLLGAAALALVGIGEVRDLDEARDRLGLTFSVVAPDDRRSSRYDEVFARWIAARESGLPAV</sequence>
<feature type="domain" description="Carbohydrate kinase FGGY N-terminal" evidence="5">
    <location>
        <begin position="8"/>
        <end position="235"/>
    </location>
</feature>
<keyword evidence="8" id="KW-1185">Reference proteome</keyword>
<evidence type="ECO:0000256" key="3">
    <source>
        <dbReference type="ARBA" id="ARBA00022679"/>
    </source>
</evidence>
<evidence type="ECO:0000256" key="4">
    <source>
        <dbReference type="ARBA" id="ARBA00022777"/>
    </source>
</evidence>
<dbReference type="PIRSF" id="PIRSF000538">
    <property type="entry name" value="GlpK"/>
    <property type="match status" value="1"/>
</dbReference>
<evidence type="ECO:0000259" key="5">
    <source>
        <dbReference type="Pfam" id="PF00370"/>
    </source>
</evidence>
<dbReference type="InterPro" id="IPR050406">
    <property type="entry name" value="FGGY_Carb_Kinase"/>
</dbReference>
<evidence type="ECO:0000256" key="1">
    <source>
        <dbReference type="ARBA" id="ARBA00009156"/>
    </source>
</evidence>
<dbReference type="PANTHER" id="PTHR43095:SF5">
    <property type="entry name" value="XYLULOSE KINASE"/>
    <property type="match status" value="1"/>
</dbReference>
<dbReference type="PANTHER" id="PTHR43095">
    <property type="entry name" value="SUGAR KINASE"/>
    <property type="match status" value="1"/>
</dbReference>
<gene>
    <name evidence="7" type="ORF">ACFO4E_23440</name>
</gene>
<dbReference type="SUPFAM" id="SSF53067">
    <property type="entry name" value="Actin-like ATPase domain"/>
    <property type="match status" value="2"/>
</dbReference>
<evidence type="ECO:0000259" key="6">
    <source>
        <dbReference type="Pfam" id="PF02782"/>
    </source>
</evidence>
<reference evidence="8" key="1">
    <citation type="journal article" date="2019" name="Int. J. Syst. Evol. Microbiol.">
        <title>The Global Catalogue of Microorganisms (GCM) 10K type strain sequencing project: providing services to taxonomists for standard genome sequencing and annotation.</title>
        <authorList>
            <consortium name="The Broad Institute Genomics Platform"/>
            <consortium name="The Broad Institute Genome Sequencing Center for Infectious Disease"/>
            <person name="Wu L."/>
            <person name="Ma J."/>
        </authorList>
    </citation>
    <scope>NUCLEOTIDE SEQUENCE [LARGE SCALE GENOMIC DNA]</scope>
    <source>
        <strain evidence="8">XZYJ18</strain>
    </source>
</reference>
<comment type="similarity">
    <text evidence="1">Belongs to the FGGY kinase family.</text>
</comment>
<dbReference type="Pfam" id="PF02782">
    <property type="entry name" value="FGGY_C"/>
    <property type="match status" value="1"/>
</dbReference>
<keyword evidence="2" id="KW-0859">Xylose metabolism</keyword>
<proteinExistence type="inferred from homology"/>
<name>A0ABV9E297_9ACTN</name>
<organism evidence="7 8">
    <name type="scientific">Nocardiopsis mangrovi</name>
    <dbReference type="NCBI Taxonomy" id="1179818"/>
    <lineage>
        <taxon>Bacteria</taxon>
        <taxon>Bacillati</taxon>
        <taxon>Actinomycetota</taxon>
        <taxon>Actinomycetes</taxon>
        <taxon>Streptosporangiales</taxon>
        <taxon>Nocardiopsidaceae</taxon>
        <taxon>Nocardiopsis</taxon>
    </lineage>
</organism>
<keyword evidence="4 7" id="KW-0418">Kinase</keyword>
<protein>
    <submittedName>
        <fullName evidence="7">FGGY-family carbohydrate kinase</fullName>
    </submittedName>
</protein>
<dbReference type="RefSeq" id="WP_378578304.1">
    <property type="nucleotide sequence ID" value="NZ_JBHSFQ010000029.1"/>
</dbReference>
<evidence type="ECO:0000313" key="7">
    <source>
        <dbReference type="EMBL" id="MFC4564822.1"/>
    </source>
</evidence>
<dbReference type="InterPro" id="IPR018484">
    <property type="entry name" value="FGGY_N"/>
</dbReference>
<dbReference type="EMBL" id="JBHSFQ010000029">
    <property type="protein sequence ID" value="MFC4564822.1"/>
    <property type="molecule type" value="Genomic_DNA"/>
</dbReference>
<dbReference type="Pfam" id="PF00370">
    <property type="entry name" value="FGGY_N"/>
    <property type="match status" value="1"/>
</dbReference>
<dbReference type="GO" id="GO:0016301">
    <property type="term" value="F:kinase activity"/>
    <property type="evidence" value="ECO:0007669"/>
    <property type="project" value="UniProtKB-KW"/>
</dbReference>
<dbReference type="InterPro" id="IPR000577">
    <property type="entry name" value="Carb_kinase_FGGY"/>
</dbReference>
<keyword evidence="3" id="KW-0808">Transferase</keyword>
<feature type="domain" description="Carbohydrate kinase FGGY C-terminal" evidence="6">
    <location>
        <begin position="250"/>
        <end position="424"/>
    </location>
</feature>
<evidence type="ECO:0000313" key="8">
    <source>
        <dbReference type="Proteomes" id="UP001595923"/>
    </source>
</evidence>